<reference evidence="1 2" key="1">
    <citation type="submission" date="2022-04" db="EMBL/GenBank/DDBJ databases">
        <title>Human microbiome associated bacterial genomes.</title>
        <authorList>
            <person name="Sandstrom S."/>
            <person name="Salamzade R."/>
            <person name="Kalan L.R."/>
        </authorList>
    </citation>
    <scope>NUCLEOTIDE SEQUENCE [LARGE SCALE GENOMIC DNA]</scope>
    <source>
        <strain evidence="2">p3-SID1799</strain>
    </source>
</reference>
<keyword evidence="2" id="KW-1185">Reference proteome</keyword>
<sequence length="103" mass="11494">MEQWLDKNNEVVFLRRDAAYKIEAHGLTPKPVRVVTQWANDVKQEGTSRVYRTQVGSPKAGWVMVRVVVDYRKYGPGGQTFGVVTAYCEGTQVCPAFVNSTVG</sequence>
<protein>
    <submittedName>
        <fullName evidence="1">Uncharacterized protein</fullName>
    </submittedName>
</protein>
<evidence type="ECO:0000313" key="2">
    <source>
        <dbReference type="Proteomes" id="UP001525379"/>
    </source>
</evidence>
<dbReference type="RefSeq" id="WP_260104546.1">
    <property type="nucleotide sequence ID" value="NZ_JALXSQ010000038.1"/>
</dbReference>
<comment type="caution">
    <text evidence="1">The sequence shown here is derived from an EMBL/GenBank/DDBJ whole genome shotgun (WGS) entry which is preliminary data.</text>
</comment>
<organism evidence="1 2">
    <name type="scientific">Pseudoclavibacter albus</name>
    <dbReference type="NCBI Taxonomy" id="272241"/>
    <lineage>
        <taxon>Bacteria</taxon>
        <taxon>Bacillati</taxon>
        <taxon>Actinomycetota</taxon>
        <taxon>Actinomycetes</taxon>
        <taxon>Micrococcales</taxon>
        <taxon>Microbacteriaceae</taxon>
        <taxon>Pseudoclavibacter</taxon>
    </lineage>
</organism>
<dbReference type="EMBL" id="JALXSQ010000038">
    <property type="protein sequence ID" value="MCT2043351.1"/>
    <property type="molecule type" value="Genomic_DNA"/>
</dbReference>
<gene>
    <name evidence="1" type="ORF">M3D15_08410</name>
</gene>
<evidence type="ECO:0000313" key="1">
    <source>
        <dbReference type="EMBL" id="MCT2043351.1"/>
    </source>
</evidence>
<dbReference type="Proteomes" id="UP001525379">
    <property type="component" value="Unassembled WGS sequence"/>
</dbReference>
<proteinExistence type="predicted"/>
<name>A0ABT2HYW3_9MICO</name>
<accession>A0ABT2HYW3</accession>